<dbReference type="EMBL" id="CP120371">
    <property type="protein sequence ID" value="WEX82267.1"/>
    <property type="molecule type" value="Genomic_DNA"/>
</dbReference>
<dbReference type="SUPFAM" id="SSF53474">
    <property type="entry name" value="alpha/beta-Hydrolases"/>
    <property type="match status" value="1"/>
</dbReference>
<dbReference type="RefSeq" id="WP_280733003.1">
    <property type="nucleotide sequence ID" value="NZ_CP120368.1"/>
</dbReference>
<reference evidence="2 3" key="1">
    <citation type="submission" date="2023-03" db="EMBL/GenBank/DDBJ databases">
        <authorList>
            <person name="Kaur S."/>
            <person name="Espinosa-Saiz D."/>
            <person name="Velazquez E."/>
            <person name="Menendez E."/>
            <person name="diCenzo G.C."/>
        </authorList>
    </citation>
    <scope>NUCLEOTIDE SEQUENCE [LARGE SCALE GENOMIC DNA]</scope>
    <source>
        <strain evidence="2 3">LMG 27395</strain>
    </source>
</reference>
<dbReference type="SMART" id="SM00327">
    <property type="entry name" value="VWA"/>
    <property type="match status" value="1"/>
</dbReference>
<evidence type="ECO:0000313" key="2">
    <source>
        <dbReference type="EMBL" id="WEX82267.1"/>
    </source>
</evidence>
<organism evidence="2 3">
    <name type="scientific">Sinorhizobium numidicum</name>
    <dbReference type="NCBI Taxonomy" id="680248"/>
    <lineage>
        <taxon>Bacteria</taxon>
        <taxon>Pseudomonadati</taxon>
        <taxon>Pseudomonadota</taxon>
        <taxon>Alphaproteobacteria</taxon>
        <taxon>Hyphomicrobiales</taxon>
        <taxon>Rhizobiaceae</taxon>
        <taxon>Sinorhizobium/Ensifer group</taxon>
        <taxon>Sinorhizobium</taxon>
    </lineage>
</organism>
<keyword evidence="3" id="KW-1185">Reference proteome</keyword>
<evidence type="ECO:0000259" key="1">
    <source>
        <dbReference type="PROSITE" id="PS50234"/>
    </source>
</evidence>
<dbReference type="InterPro" id="IPR013783">
    <property type="entry name" value="Ig-like_fold"/>
</dbReference>
<dbReference type="InterPro" id="IPR029058">
    <property type="entry name" value="AB_hydrolase_fold"/>
</dbReference>
<proteinExistence type="predicted"/>
<dbReference type="Gene3D" id="2.60.40.10">
    <property type="entry name" value="Immunoglobulins"/>
    <property type="match status" value="1"/>
</dbReference>
<dbReference type="SUPFAM" id="SSF53300">
    <property type="entry name" value="vWA-like"/>
    <property type="match status" value="1"/>
</dbReference>
<dbReference type="PROSITE" id="PS50234">
    <property type="entry name" value="VWFA"/>
    <property type="match status" value="1"/>
</dbReference>
<dbReference type="CDD" id="cd00198">
    <property type="entry name" value="vWFA"/>
    <property type="match status" value="1"/>
</dbReference>
<gene>
    <name evidence="2" type="ORF">PYH38_004516</name>
</gene>
<dbReference type="InterPro" id="IPR002035">
    <property type="entry name" value="VWF_A"/>
</dbReference>
<dbReference type="Proteomes" id="UP001235547">
    <property type="component" value="Chromosome 1"/>
</dbReference>
<dbReference type="InterPro" id="IPR018247">
    <property type="entry name" value="EF_Hand_1_Ca_BS"/>
</dbReference>
<dbReference type="NCBIfam" id="NF041940">
    <property type="entry name" value="choice_anch_X"/>
    <property type="match status" value="1"/>
</dbReference>
<protein>
    <submittedName>
        <fullName evidence="2">VWA domain-containing protein</fullName>
    </submittedName>
</protein>
<dbReference type="Gene3D" id="3.40.50.1820">
    <property type="entry name" value="alpha/beta hydrolase"/>
    <property type="match status" value="1"/>
</dbReference>
<evidence type="ECO:0000313" key="3">
    <source>
        <dbReference type="Proteomes" id="UP001235547"/>
    </source>
</evidence>
<dbReference type="PROSITE" id="PS00018">
    <property type="entry name" value="EF_HAND_1"/>
    <property type="match status" value="1"/>
</dbReference>
<accession>A0ABY8CVU2</accession>
<sequence>MLTALQAACVWAQTATELAGNPLTEFPRFEYVRAFNQNAPVSVAIDTTRFPSIAGQTCDVYVTAAKTASQWASNATLIDVTPGGAQAKAFSAGTIQANTVQVASAGDLNADAGTGLGVGYDVVLDCDQNGMLSTADFIDGLDDEAGLYVVHDTTEAGPLAVTELQYSIDSTTGSTYGIPSNKLAQDLYYPENIGSLGQLPLIIISRGNGHDFRWYDHIGFHMASYGYVVMSHDNNTEPGTQSAAVTTLGHTDAFIDLAGSGAIASGDLVGHIDTSRIVWIGHSRGGEGVAIAYDRLVNGSYTPSNFTRSAIKLISSMLPTDFYGTGSASSLPSNAPSLGIANPHDANYHLWTAAGDSDVNGSAGCPLCQTFHIHDRATGYRQSTVVQGTGHGWFHDQESASAAFTGPCAIGPPNDLTHDIQLGHFLPLIKHYVEGNVPALDFLTRQYERFRPIGVTTSNPCVVVTHEYRNASTLGNFVIDDYQSQPSDGISSSGAQVLYDVQNLTEDRLDDNDSSFSWTTSDPFNGATQAHDTDDSRGVIFDWTDQDRFYEWEVAAGRRDFTAHTFLSFRGAQGTQHPNTLADTNDLTFTVTLRDLSGNTSSINIGAYGGGLEQPYARSGGWHNEVETVRIRLTDFLNNGSNLDLSNIVAVRLNVGPSWGSSRGRVVIDDAMLTNDVPPGAPALPMLRVSEVVLDYGEVELGFAFSKAIVLHNDGTAPLTVSVDLTTSPGDPGLAHWSEIDEAPPTTIAPGDPPLILRQTYEPQGIGNHLIQMQVTSNDPAAATVPITLVGEGVTPIPLDSMLVLDRSGSMSDPAGDRIKIEALRDAAMLYTDLQRPDIGGTGFGDKLGFWKYNHQNSQYLALDFVTAATSGDVAASELSAAALTDTARLRPAGSTGIGGAMQNAAAAMGGPLTDRKQAMVVLTDGIENVSPYILDVIGPIQAANPNLQIYSVGLGSNIEAGKLQSITNMGTEGYHQVSDSLTGESLFELESFYFKIFSNATGMDLVVDPTHVVDLRSPDPIIVDTARIISSDRNANFLVIDDPALRSFYDLELLSPTGAVIVPGVTIGGIPIQESRRGTYRIYRIVFPDVSQAGSYVGDWVLRLTPNGKWNPRSVKQALGESRFTHSSFIDPNRGLIPIGFAAAVSSNYRLAVSTRPDRFLPGVSVRLEARLSDRHWPMPEGQVNVRVTGPDHATHTVVLFDDGTHGDTVAGDAVWTNSVTDTGKAGVYEFLFRSTGSNGRGELAPREASRFVTLAEVEPTPDGDLGEPGKGAGTAVASYLVGTYDLREGRTRIHVMNPTGEKLIALIALFSVDGKPQRCVDRELPPNGLFELQVGDLDPEVLFGVVKVVSLDPERRLPKLGVVGNQHIRYERGAVSETGLHPVSDAILNGDFRRIMGACR</sequence>
<dbReference type="Gene3D" id="3.40.50.410">
    <property type="entry name" value="von Willebrand factor, type A domain"/>
    <property type="match status" value="1"/>
</dbReference>
<dbReference type="InterPro" id="IPR036465">
    <property type="entry name" value="vWFA_dom_sf"/>
</dbReference>
<name>A0ABY8CVU2_9HYPH</name>
<feature type="domain" description="VWFA" evidence="1">
    <location>
        <begin position="800"/>
        <end position="997"/>
    </location>
</feature>